<accession>A0AAV7TNG9</accession>
<dbReference type="Proteomes" id="UP001066276">
    <property type="component" value="Chromosome 3_2"/>
</dbReference>
<gene>
    <name evidence="1" type="ORF">NDU88_003399</name>
</gene>
<name>A0AAV7TNG9_PLEWA</name>
<dbReference type="EMBL" id="JANPWB010000006">
    <property type="protein sequence ID" value="KAJ1178152.1"/>
    <property type="molecule type" value="Genomic_DNA"/>
</dbReference>
<protein>
    <submittedName>
        <fullName evidence="1">Uncharacterized protein</fullName>
    </submittedName>
</protein>
<sequence>MRKRRPPGPAVSRWCSSGGGTACTQVLVRCGLHGQGGAPPQPRPPPWSRFRRNPIVARGIPSAATPLGTRRADSAASLSRAALQLASRVITGERIQAPGVAG</sequence>
<reference evidence="1" key="1">
    <citation type="journal article" date="2022" name="bioRxiv">
        <title>Sequencing and chromosome-scale assembly of the giantPleurodeles waltlgenome.</title>
        <authorList>
            <person name="Brown T."/>
            <person name="Elewa A."/>
            <person name="Iarovenko S."/>
            <person name="Subramanian E."/>
            <person name="Araus A.J."/>
            <person name="Petzold A."/>
            <person name="Susuki M."/>
            <person name="Suzuki K.-i.T."/>
            <person name="Hayashi T."/>
            <person name="Toyoda A."/>
            <person name="Oliveira C."/>
            <person name="Osipova E."/>
            <person name="Leigh N.D."/>
            <person name="Simon A."/>
            <person name="Yun M.H."/>
        </authorList>
    </citation>
    <scope>NUCLEOTIDE SEQUENCE</scope>
    <source>
        <strain evidence="1">20211129_DDA</strain>
        <tissue evidence="1">Liver</tissue>
    </source>
</reference>
<organism evidence="1 2">
    <name type="scientific">Pleurodeles waltl</name>
    <name type="common">Iberian ribbed newt</name>
    <dbReference type="NCBI Taxonomy" id="8319"/>
    <lineage>
        <taxon>Eukaryota</taxon>
        <taxon>Metazoa</taxon>
        <taxon>Chordata</taxon>
        <taxon>Craniata</taxon>
        <taxon>Vertebrata</taxon>
        <taxon>Euteleostomi</taxon>
        <taxon>Amphibia</taxon>
        <taxon>Batrachia</taxon>
        <taxon>Caudata</taxon>
        <taxon>Salamandroidea</taxon>
        <taxon>Salamandridae</taxon>
        <taxon>Pleurodelinae</taxon>
        <taxon>Pleurodeles</taxon>
    </lineage>
</organism>
<evidence type="ECO:0000313" key="1">
    <source>
        <dbReference type="EMBL" id="KAJ1178152.1"/>
    </source>
</evidence>
<evidence type="ECO:0000313" key="2">
    <source>
        <dbReference type="Proteomes" id="UP001066276"/>
    </source>
</evidence>
<dbReference type="AlphaFoldDB" id="A0AAV7TNG9"/>
<proteinExistence type="predicted"/>
<keyword evidence="2" id="KW-1185">Reference proteome</keyword>
<comment type="caution">
    <text evidence="1">The sequence shown here is derived from an EMBL/GenBank/DDBJ whole genome shotgun (WGS) entry which is preliminary data.</text>
</comment>